<dbReference type="KEGG" id="mes:Meso_2544"/>
<dbReference type="SUPFAM" id="SSF51338">
    <property type="entry name" value="Composite domain of metallo-dependent hydrolases"/>
    <property type="match status" value="1"/>
</dbReference>
<dbReference type="STRING" id="266779.Meso_2544"/>
<evidence type="ECO:0000313" key="2">
    <source>
        <dbReference type="EMBL" id="ABG63928.1"/>
    </source>
</evidence>
<dbReference type="AlphaFoldDB" id="Q11F97"/>
<feature type="domain" description="Amidohydrolase-related" evidence="1">
    <location>
        <begin position="52"/>
        <end position="431"/>
    </location>
</feature>
<gene>
    <name evidence="2" type="ordered locus">Meso_2544</name>
</gene>
<dbReference type="InterPro" id="IPR032466">
    <property type="entry name" value="Metal_Hydrolase"/>
</dbReference>
<dbReference type="Gene3D" id="3.20.20.140">
    <property type="entry name" value="Metal-dependent hydrolases"/>
    <property type="match status" value="1"/>
</dbReference>
<dbReference type="Gene3D" id="2.30.40.10">
    <property type="entry name" value="Urease, subunit C, domain 1"/>
    <property type="match status" value="1"/>
</dbReference>
<dbReference type="PANTHER" id="PTHR43668:SF2">
    <property type="entry name" value="ALLANTOINASE"/>
    <property type="match status" value="1"/>
</dbReference>
<organism evidence="2">
    <name type="scientific">Chelativorans sp. (strain BNC1)</name>
    <dbReference type="NCBI Taxonomy" id="266779"/>
    <lineage>
        <taxon>Bacteria</taxon>
        <taxon>Pseudomonadati</taxon>
        <taxon>Pseudomonadota</taxon>
        <taxon>Alphaproteobacteria</taxon>
        <taxon>Hyphomicrobiales</taxon>
        <taxon>Phyllobacteriaceae</taxon>
        <taxon>Chelativorans</taxon>
    </lineage>
</organism>
<dbReference type="SUPFAM" id="SSF51556">
    <property type="entry name" value="Metallo-dependent hydrolases"/>
    <property type="match status" value="1"/>
</dbReference>
<dbReference type="EMBL" id="CP000390">
    <property type="protein sequence ID" value="ABG63928.1"/>
    <property type="molecule type" value="Genomic_DNA"/>
</dbReference>
<sequence>MSDFDVVVTGRVVTTDRVYEDGYVAIRGGLVERVGSGTPPAAREKYDFDGDYILPGAIDAQVHSRSQLDQEDFLWSTRSAAAGGVTTIVDMPYDEGFLVCTGERLQRKAEEAAQQSRVDFALYGTVRAQDGAREIAGMVEAGAIGFKFSTFETDPERFPRIGPAILHECFSEIGRYGLIAGIHNENDEMVRHALAQVAASGITDYRAHAMSRPAAAETLAMAEAYELGAQAGCSTHVVHCSVGRGYELCAGYRAQGFDTTVEACIHYLTLDEEDHVRRFGGMAKINPPIRPRREVEALWRHLAAGNVTVVSTDHVSWSIDHKRNPEMLKNKSGVPGLEVLYALLMKGLAERGLPMTWAARLLAANPARLFRIGHRKGALEPGRDADIVVMRHDPRRYDPAASGNNFVDWSPYEGMELPFRPVATFLRGRVVFDGSAVVAPSGTGTFIRPRGANAIQIGA</sequence>
<proteinExistence type="predicted"/>
<dbReference type="InterPro" id="IPR006680">
    <property type="entry name" value="Amidohydro-rel"/>
</dbReference>
<dbReference type="HOGENOM" id="CLU_015572_4_2_5"/>
<protein>
    <submittedName>
        <fullName evidence="2">Amidohydrolase</fullName>
    </submittedName>
</protein>
<keyword evidence="2" id="KW-0378">Hydrolase</keyword>
<dbReference type="GO" id="GO:0004038">
    <property type="term" value="F:allantoinase activity"/>
    <property type="evidence" value="ECO:0007669"/>
    <property type="project" value="TreeGrafter"/>
</dbReference>
<evidence type="ECO:0000259" key="1">
    <source>
        <dbReference type="Pfam" id="PF01979"/>
    </source>
</evidence>
<dbReference type="eggNOG" id="COG0044">
    <property type="taxonomic scope" value="Bacteria"/>
</dbReference>
<dbReference type="GO" id="GO:0005737">
    <property type="term" value="C:cytoplasm"/>
    <property type="evidence" value="ECO:0007669"/>
    <property type="project" value="TreeGrafter"/>
</dbReference>
<dbReference type="InterPro" id="IPR050138">
    <property type="entry name" value="DHOase/Allantoinase_Hydrolase"/>
</dbReference>
<reference evidence="2" key="1">
    <citation type="submission" date="2006-06" db="EMBL/GenBank/DDBJ databases">
        <title>Complete sequence of chromosome of Chelativorans sp. BNC1.</title>
        <authorList>
            <consortium name="US DOE Joint Genome Institute"/>
            <person name="Copeland A."/>
            <person name="Lucas S."/>
            <person name="Lapidus A."/>
            <person name="Barry K."/>
            <person name="Detter J.C."/>
            <person name="Glavina del Rio T."/>
            <person name="Hammon N."/>
            <person name="Israni S."/>
            <person name="Dalin E."/>
            <person name="Tice H."/>
            <person name="Pitluck S."/>
            <person name="Chertkov O."/>
            <person name="Brettin T."/>
            <person name="Bruce D."/>
            <person name="Han C."/>
            <person name="Tapia R."/>
            <person name="Gilna P."/>
            <person name="Schmutz J."/>
            <person name="Larimer F."/>
            <person name="Land M."/>
            <person name="Hauser L."/>
            <person name="Kyrpides N."/>
            <person name="Mikhailova N."/>
            <person name="Richardson P."/>
        </authorList>
    </citation>
    <scope>NUCLEOTIDE SEQUENCE</scope>
    <source>
        <strain evidence="2">BNC1</strain>
    </source>
</reference>
<dbReference type="GO" id="GO:0006145">
    <property type="term" value="P:purine nucleobase catabolic process"/>
    <property type="evidence" value="ECO:0007669"/>
    <property type="project" value="TreeGrafter"/>
</dbReference>
<dbReference type="PANTHER" id="PTHR43668">
    <property type="entry name" value="ALLANTOINASE"/>
    <property type="match status" value="1"/>
</dbReference>
<accession>Q11F97</accession>
<name>Q11F97_CHESB</name>
<dbReference type="OrthoDB" id="9775759at2"/>
<dbReference type="Pfam" id="PF01979">
    <property type="entry name" value="Amidohydro_1"/>
    <property type="match status" value="1"/>
</dbReference>
<dbReference type="InterPro" id="IPR011059">
    <property type="entry name" value="Metal-dep_hydrolase_composite"/>
</dbReference>